<dbReference type="AlphaFoldDB" id="A0A1B3BC69"/>
<evidence type="ECO:0000256" key="3">
    <source>
        <dbReference type="SAM" id="MobiDB-lite"/>
    </source>
</evidence>
<dbReference type="GO" id="GO:0005829">
    <property type="term" value="C:cytosol"/>
    <property type="evidence" value="ECO:0007669"/>
    <property type="project" value="TreeGrafter"/>
</dbReference>
<dbReference type="RefSeq" id="WP_068992389.1">
    <property type="nucleotide sequence ID" value="NZ_CP012418.1"/>
</dbReference>
<keyword evidence="1 4" id="KW-0732">Signal</keyword>
<organism evidence="5 6">
    <name type="scientific">Kangiella sediminilitoris</name>
    <dbReference type="NCBI Taxonomy" id="1144748"/>
    <lineage>
        <taxon>Bacteria</taxon>
        <taxon>Pseudomonadati</taxon>
        <taxon>Pseudomonadota</taxon>
        <taxon>Gammaproteobacteria</taxon>
        <taxon>Kangiellales</taxon>
        <taxon>Kangiellaceae</taxon>
        <taxon>Kangiella</taxon>
    </lineage>
</organism>
<dbReference type="GO" id="GO:0050821">
    <property type="term" value="P:protein stabilization"/>
    <property type="evidence" value="ECO:0007669"/>
    <property type="project" value="TreeGrafter"/>
</dbReference>
<evidence type="ECO:0000256" key="1">
    <source>
        <dbReference type="ARBA" id="ARBA00022729"/>
    </source>
</evidence>
<proteinExistence type="inferred from homology"/>
<feature type="chain" id="PRO_5008544165" evidence="4">
    <location>
        <begin position="20"/>
        <end position="166"/>
    </location>
</feature>
<feature type="region of interest" description="Disordered" evidence="3">
    <location>
        <begin position="74"/>
        <end position="95"/>
    </location>
</feature>
<dbReference type="Pfam" id="PF03938">
    <property type="entry name" value="OmpH"/>
    <property type="match status" value="1"/>
</dbReference>
<keyword evidence="6" id="KW-1185">Reference proteome</keyword>
<gene>
    <name evidence="5" type="ORF">KS2013_1645</name>
</gene>
<dbReference type="PIRSF" id="PIRSF002094">
    <property type="entry name" value="OMP26_Skp"/>
    <property type="match status" value="1"/>
</dbReference>
<dbReference type="STRING" id="1144748.KS2013_1645"/>
<dbReference type="KEGG" id="ksd:KS2013_1645"/>
<dbReference type="InterPro" id="IPR024930">
    <property type="entry name" value="Skp_dom_sf"/>
</dbReference>
<feature type="signal peptide" evidence="4">
    <location>
        <begin position="1"/>
        <end position="19"/>
    </location>
</feature>
<dbReference type="Gene3D" id="3.30.910.20">
    <property type="entry name" value="Skp domain"/>
    <property type="match status" value="1"/>
</dbReference>
<accession>A0A1B3BC69</accession>
<feature type="compositionally biased region" description="Basic and acidic residues" evidence="3">
    <location>
        <begin position="86"/>
        <end position="95"/>
    </location>
</feature>
<protein>
    <submittedName>
        <fullName evidence="5">Outer membrane chaperone Skp (OmpH)</fullName>
    </submittedName>
</protein>
<dbReference type="SMART" id="SM00935">
    <property type="entry name" value="OmpH"/>
    <property type="match status" value="1"/>
</dbReference>
<evidence type="ECO:0000256" key="2">
    <source>
        <dbReference type="PIRNR" id="PIRNR002094"/>
    </source>
</evidence>
<reference evidence="6" key="1">
    <citation type="submission" date="2015-08" db="EMBL/GenBank/DDBJ databases">
        <authorList>
            <person name="Kim K.M."/>
        </authorList>
    </citation>
    <scope>NUCLEOTIDE SEQUENCE [LARGE SCALE GENOMIC DNA]</scope>
    <source>
        <strain evidence="6">KCTC 23892</strain>
    </source>
</reference>
<dbReference type="Proteomes" id="UP000094147">
    <property type="component" value="Chromosome"/>
</dbReference>
<dbReference type="InterPro" id="IPR005632">
    <property type="entry name" value="Chaperone_Skp"/>
</dbReference>
<dbReference type="EMBL" id="CP012418">
    <property type="protein sequence ID" value="AOE50355.1"/>
    <property type="molecule type" value="Genomic_DNA"/>
</dbReference>
<comment type="similarity">
    <text evidence="2">Belongs to the skp family.</text>
</comment>
<evidence type="ECO:0000313" key="5">
    <source>
        <dbReference type="EMBL" id="AOE50355.1"/>
    </source>
</evidence>
<evidence type="ECO:0000313" key="6">
    <source>
        <dbReference type="Proteomes" id="UP000094147"/>
    </source>
</evidence>
<evidence type="ECO:0000256" key="4">
    <source>
        <dbReference type="SAM" id="SignalP"/>
    </source>
</evidence>
<sequence length="166" mass="19124" precursor="true">MKKIVFAFFVSLMMLPAMASAETKVGVIDTNYIMAKTPEREAIQETLTKEFDGRKNQLERELKKLEDDRTKYVNNAKTMSDSQRTTTERDLKKRSSDFKLKEEAYQEDFKRRSQEEMKKLGQKLQEAVTTVAKNGGFDMLVDRRAVPYIGPGVQDVSDQVLQELSK</sequence>
<dbReference type="PANTHER" id="PTHR35089">
    <property type="entry name" value="CHAPERONE PROTEIN SKP"/>
    <property type="match status" value="1"/>
</dbReference>
<feature type="compositionally biased region" description="Polar residues" evidence="3">
    <location>
        <begin position="74"/>
        <end position="85"/>
    </location>
</feature>
<dbReference type="OrthoDB" id="5624238at2"/>
<dbReference type="GO" id="GO:0051082">
    <property type="term" value="F:unfolded protein binding"/>
    <property type="evidence" value="ECO:0007669"/>
    <property type="project" value="InterPro"/>
</dbReference>
<dbReference type="SUPFAM" id="SSF111384">
    <property type="entry name" value="OmpH-like"/>
    <property type="match status" value="1"/>
</dbReference>
<name>A0A1B3BC69_9GAMM</name>
<dbReference type="PANTHER" id="PTHR35089:SF1">
    <property type="entry name" value="CHAPERONE PROTEIN SKP"/>
    <property type="match status" value="1"/>
</dbReference>